<dbReference type="Proteomes" id="UP000783686">
    <property type="component" value="Unassembled WGS sequence"/>
</dbReference>
<dbReference type="GO" id="GO:0090071">
    <property type="term" value="P:negative regulation of ribosome biogenesis"/>
    <property type="evidence" value="ECO:0007669"/>
    <property type="project" value="TreeGrafter"/>
</dbReference>
<sequence>MNEQIKRVQQINDYFNQYIDEYYEEEEEEIEEDVAVEQVREFSEDLAKQKLLEIPVEEVVSVLEELKAKNIEVVDIEEENAPFKQIVVASPYTARHASVLIEEVRLHFTKRYDFGKSNPSRVKNQTGWYLLDCHNLVIHIMTEENREKYQLSNLWKTKSLDEQEEDMIKEGWIPPQKPNETQKYRYQRTPVV</sequence>
<dbReference type="GO" id="GO:0043023">
    <property type="term" value="F:ribosomal large subunit binding"/>
    <property type="evidence" value="ECO:0007669"/>
    <property type="project" value="TreeGrafter"/>
</dbReference>
<evidence type="ECO:0008006" key="5">
    <source>
        <dbReference type="Google" id="ProtNLM"/>
    </source>
</evidence>
<dbReference type="NCBIfam" id="TIGR00090">
    <property type="entry name" value="rsfS_iojap_ybeB"/>
    <property type="match status" value="1"/>
</dbReference>
<comment type="similarity">
    <text evidence="1">Belongs to the Iojap/RsfS family.</text>
</comment>
<dbReference type="Pfam" id="PF02410">
    <property type="entry name" value="RsfS"/>
    <property type="match status" value="1"/>
</dbReference>
<evidence type="ECO:0000256" key="2">
    <source>
        <dbReference type="SAM" id="MobiDB-lite"/>
    </source>
</evidence>
<protein>
    <recommendedName>
        <fullName evidence="5">Ribosomal silencing factor RsfS</fullName>
    </recommendedName>
</protein>
<dbReference type="EMBL" id="CAJFCW020000006">
    <property type="protein sequence ID" value="CAG9128216.1"/>
    <property type="molecule type" value="Genomic_DNA"/>
</dbReference>
<dbReference type="EMBL" id="CAJFDH010000006">
    <property type="protein sequence ID" value="CAD5230957.1"/>
    <property type="molecule type" value="Genomic_DNA"/>
</dbReference>
<dbReference type="SUPFAM" id="SSF81301">
    <property type="entry name" value="Nucleotidyltransferase"/>
    <property type="match status" value="1"/>
</dbReference>
<dbReference type="PANTHER" id="PTHR21043:SF0">
    <property type="entry name" value="MITOCHONDRIAL ASSEMBLY OF RIBOSOMAL LARGE SUBUNIT PROTEIN 1"/>
    <property type="match status" value="1"/>
</dbReference>
<evidence type="ECO:0000256" key="1">
    <source>
        <dbReference type="ARBA" id="ARBA00010574"/>
    </source>
</evidence>
<reference evidence="3" key="1">
    <citation type="submission" date="2020-09" db="EMBL/GenBank/DDBJ databases">
        <authorList>
            <person name="Kikuchi T."/>
        </authorList>
    </citation>
    <scope>NUCLEOTIDE SEQUENCE</scope>
    <source>
        <strain evidence="3">SH1</strain>
    </source>
</reference>
<dbReference type="AlphaFoldDB" id="A0A811LMS3"/>
<accession>A0A811LMS3</accession>
<dbReference type="InterPro" id="IPR043519">
    <property type="entry name" value="NT_sf"/>
</dbReference>
<dbReference type="Proteomes" id="UP000614601">
    <property type="component" value="Unassembled WGS sequence"/>
</dbReference>
<proteinExistence type="inferred from homology"/>
<comment type="caution">
    <text evidence="3">The sequence shown here is derived from an EMBL/GenBank/DDBJ whole genome shotgun (WGS) entry which is preliminary data.</text>
</comment>
<evidence type="ECO:0000313" key="4">
    <source>
        <dbReference type="Proteomes" id="UP000614601"/>
    </source>
</evidence>
<dbReference type="GO" id="GO:0017148">
    <property type="term" value="P:negative regulation of translation"/>
    <property type="evidence" value="ECO:0007669"/>
    <property type="project" value="TreeGrafter"/>
</dbReference>
<feature type="region of interest" description="Disordered" evidence="2">
    <location>
        <begin position="172"/>
        <end position="192"/>
    </location>
</feature>
<dbReference type="InterPro" id="IPR004394">
    <property type="entry name" value="Iojap/RsfS/C7orf30"/>
</dbReference>
<name>A0A811LMS3_9BILA</name>
<evidence type="ECO:0000313" key="3">
    <source>
        <dbReference type="EMBL" id="CAD5230957.1"/>
    </source>
</evidence>
<dbReference type="Gene3D" id="3.30.460.10">
    <property type="entry name" value="Beta Polymerase, domain 2"/>
    <property type="match status" value="1"/>
</dbReference>
<dbReference type="GO" id="GO:0005739">
    <property type="term" value="C:mitochondrion"/>
    <property type="evidence" value="ECO:0007669"/>
    <property type="project" value="TreeGrafter"/>
</dbReference>
<organism evidence="3 4">
    <name type="scientific">Bursaphelenchus okinawaensis</name>
    <dbReference type="NCBI Taxonomy" id="465554"/>
    <lineage>
        <taxon>Eukaryota</taxon>
        <taxon>Metazoa</taxon>
        <taxon>Ecdysozoa</taxon>
        <taxon>Nematoda</taxon>
        <taxon>Chromadorea</taxon>
        <taxon>Rhabditida</taxon>
        <taxon>Tylenchina</taxon>
        <taxon>Tylenchomorpha</taxon>
        <taxon>Aphelenchoidea</taxon>
        <taxon>Aphelenchoididae</taxon>
        <taxon>Bursaphelenchus</taxon>
    </lineage>
</organism>
<dbReference type="PANTHER" id="PTHR21043">
    <property type="entry name" value="IOJAP SUPERFAMILY ORTHOLOG"/>
    <property type="match status" value="1"/>
</dbReference>
<keyword evidence="4" id="KW-1185">Reference proteome</keyword>
<gene>
    <name evidence="3" type="ORF">BOKJ2_LOCUS14401</name>
</gene>
<dbReference type="OrthoDB" id="271386at2759"/>